<dbReference type="GO" id="GO:0004674">
    <property type="term" value="F:protein serine/threonine kinase activity"/>
    <property type="evidence" value="ECO:0007669"/>
    <property type="project" value="TreeGrafter"/>
</dbReference>
<dbReference type="GO" id="GO:0005524">
    <property type="term" value="F:ATP binding"/>
    <property type="evidence" value="ECO:0007669"/>
    <property type="project" value="InterPro"/>
</dbReference>
<dbReference type="InterPro" id="IPR011989">
    <property type="entry name" value="ARM-like"/>
</dbReference>
<keyword evidence="3" id="KW-1185">Reference proteome</keyword>
<dbReference type="Gene3D" id="1.10.510.10">
    <property type="entry name" value="Transferase(Phosphotransferase) domain 1"/>
    <property type="match status" value="1"/>
</dbReference>
<dbReference type="SMART" id="SM00185">
    <property type="entry name" value="ARM"/>
    <property type="match status" value="6"/>
</dbReference>
<reference evidence="2 3" key="1">
    <citation type="journal article" date="2014" name="Genome Biol. Evol.">
        <title>The secreted proteins of Achlya hypogyna and Thraustotheca clavata identify the ancestral oomycete secretome and reveal gene acquisitions by horizontal gene transfer.</title>
        <authorList>
            <person name="Misner I."/>
            <person name="Blouin N."/>
            <person name="Leonard G."/>
            <person name="Richards T.A."/>
            <person name="Lane C.E."/>
        </authorList>
    </citation>
    <scope>NUCLEOTIDE SEQUENCE [LARGE SCALE GENOMIC DNA]</scope>
    <source>
        <strain evidence="2 3">ATCC 48635</strain>
    </source>
</reference>
<gene>
    <name evidence="2" type="ORF">ACHHYP_06820</name>
</gene>
<organism evidence="2 3">
    <name type="scientific">Achlya hypogyna</name>
    <name type="common">Oomycete</name>
    <name type="synonym">Protoachlya hypogyna</name>
    <dbReference type="NCBI Taxonomy" id="1202772"/>
    <lineage>
        <taxon>Eukaryota</taxon>
        <taxon>Sar</taxon>
        <taxon>Stramenopiles</taxon>
        <taxon>Oomycota</taxon>
        <taxon>Saprolegniomycetes</taxon>
        <taxon>Saprolegniales</taxon>
        <taxon>Achlyaceae</taxon>
        <taxon>Achlya</taxon>
    </lineage>
</organism>
<dbReference type="Pfam" id="PF07714">
    <property type="entry name" value="PK_Tyr_Ser-Thr"/>
    <property type="match status" value="1"/>
</dbReference>
<evidence type="ECO:0000259" key="1">
    <source>
        <dbReference type="PROSITE" id="PS50011"/>
    </source>
</evidence>
<dbReference type="PANTHER" id="PTHR44329">
    <property type="entry name" value="SERINE/THREONINE-PROTEIN KINASE TNNI3K-RELATED"/>
    <property type="match status" value="1"/>
</dbReference>
<dbReference type="OrthoDB" id="77369at2759"/>
<keyword evidence="2" id="KW-0808">Transferase</keyword>
<dbReference type="Proteomes" id="UP000243579">
    <property type="component" value="Unassembled WGS sequence"/>
</dbReference>
<dbReference type="InterPro" id="IPR011009">
    <property type="entry name" value="Kinase-like_dom_sf"/>
</dbReference>
<comment type="caution">
    <text evidence="2">The sequence shown here is derived from an EMBL/GenBank/DDBJ whole genome shotgun (WGS) entry which is preliminary data.</text>
</comment>
<dbReference type="InterPro" id="IPR059179">
    <property type="entry name" value="MLKL-like_MCAfunc"/>
</dbReference>
<evidence type="ECO:0000313" key="2">
    <source>
        <dbReference type="EMBL" id="OQR88426.1"/>
    </source>
</evidence>
<dbReference type="PANTHER" id="PTHR44329:SF214">
    <property type="entry name" value="PROTEIN KINASE DOMAIN-CONTAINING PROTEIN"/>
    <property type="match status" value="1"/>
</dbReference>
<dbReference type="EMBL" id="JNBR01001320">
    <property type="protein sequence ID" value="OQR88426.1"/>
    <property type="molecule type" value="Genomic_DNA"/>
</dbReference>
<dbReference type="Gene3D" id="1.20.930.20">
    <property type="entry name" value="Adaptor protein Cbl, N-terminal domain"/>
    <property type="match status" value="1"/>
</dbReference>
<dbReference type="InterPro" id="IPR051681">
    <property type="entry name" value="Ser/Thr_Kinases-Pseudokinases"/>
</dbReference>
<dbReference type="InterPro" id="IPR036537">
    <property type="entry name" value="Adaptor_Cbl_N_dom_sf"/>
</dbReference>
<dbReference type="PROSITE" id="PS50011">
    <property type="entry name" value="PROTEIN_KINASE_DOM"/>
    <property type="match status" value="1"/>
</dbReference>
<feature type="domain" description="Protein kinase" evidence="1">
    <location>
        <begin position="224"/>
        <end position="476"/>
    </location>
</feature>
<dbReference type="SMART" id="SM00220">
    <property type="entry name" value="S_TKc"/>
    <property type="match status" value="1"/>
</dbReference>
<dbReference type="SUPFAM" id="SSF48371">
    <property type="entry name" value="ARM repeat"/>
    <property type="match status" value="2"/>
</dbReference>
<protein>
    <submittedName>
        <fullName evidence="2">Protein kinase</fullName>
    </submittedName>
</protein>
<dbReference type="SUPFAM" id="SSF56112">
    <property type="entry name" value="Protein kinase-like (PK-like)"/>
    <property type="match status" value="1"/>
</dbReference>
<name>A0A1V9YRU8_ACHHY</name>
<accession>A0A1V9YRU8</accession>
<dbReference type="InterPro" id="IPR000719">
    <property type="entry name" value="Prot_kinase_dom"/>
</dbReference>
<dbReference type="InterPro" id="IPR000225">
    <property type="entry name" value="Armadillo"/>
</dbReference>
<dbReference type="Gene3D" id="1.25.10.10">
    <property type="entry name" value="Leucine-rich Repeat Variant"/>
    <property type="match status" value="2"/>
</dbReference>
<dbReference type="InterPro" id="IPR001245">
    <property type="entry name" value="Ser-Thr/Tyr_kinase_cat_dom"/>
</dbReference>
<dbReference type="InterPro" id="IPR008271">
    <property type="entry name" value="Ser/Thr_kinase_AS"/>
</dbReference>
<evidence type="ECO:0000313" key="3">
    <source>
        <dbReference type="Proteomes" id="UP000243579"/>
    </source>
</evidence>
<proteinExistence type="predicted"/>
<dbReference type="InterPro" id="IPR016024">
    <property type="entry name" value="ARM-type_fold"/>
</dbReference>
<dbReference type="GO" id="GO:0007166">
    <property type="term" value="P:cell surface receptor signaling pathway"/>
    <property type="evidence" value="ECO:0007669"/>
    <property type="project" value="InterPro"/>
</dbReference>
<dbReference type="PROSITE" id="PS00108">
    <property type="entry name" value="PROTEIN_KINASE_ST"/>
    <property type="match status" value="1"/>
</dbReference>
<dbReference type="STRING" id="1202772.A0A1V9YRU8"/>
<sequence>MSALAIVANIIVPGAGLAIHYLPQIATFLAGINGRCDQLSQNQAHFRRVSDRLHEILMQLSTMEAKGQLPSPQVVKRFTELLEDFDAYLTKYLHANFLTRLLTQDDVAHKITVFHNEVDGLLRLLDLAHIAQMTDWRLQYDADARAETAKWTQVLTTNRLLVEHCTDAAQQREAMLRLLHELHQGKPPTLQTRLVKQAFQTLSRLSGLPPVDVPPWFVAPEDVAIPGLPIARGSSSAVYLGHWRRHTRVVVKVFVTTDVERELHVWAKLRHPNVVQLFGGCHIGTHPFALAAEAERGSFDQYLLHRGGSRAMNATGGYGDDKQLAALIMDAAIGLEYVHAMGIVHGDVKCNNFVVTSAHRVQLCDFGCAFAAGSDDVAPTTSALRWTAPECLAGGTPSKASDIYALGMTIVEATTLSIPFRDVPDDCEVRERVVRGELPSMDTESPWAVLVQRLCAPVPDERLDLKSFIEECHNMIDVPEGAPATAPATVVPNCPSAEPVAATGAVPAAEARPLREYGYGLVAEKSVAETKSKKAAPSRRLSTRRLSVSDVDTVVASQDIQALLQWLQRPTTSDAIKEKLLQALMPVDPATIATHGGLEVLLALVSKGSTPTLKEVAATLLGQVARCSAGLAASLRSQGAVQLLIKLLRGGTYSQHACALRALAQLTFADDESVRLFLDDAGSLEAVVSLLRTGSNRQREVALCLVANVAVSPVASSIVTALAPLLRVVDDMTYEEQRHVFRLIVNVADGAEASSLRAMSSSLVSVVVTQCRLQHKSLAMASLVVQSAGLLAFTDDAFALALVDAGAVPLLWNLYHKWSSLRCYVLETMANLATTGRSRRLLGRNHGIDTILAAMRDASLVSSALHLLHNLALEPTHVSSMLSLGVVEGVMEAIVGRPDVSSIGTALLALLSTADDGVDRFATAGAVAWMVTELRRLPSPGETEVLWRGLRNLVVALPCRDAFVLTGGIPLLLKRFGKATGAGAGPMLGLLANVATSLELVLQVAQHEATLYSLMQVAGSGVGRDVELEALRCVANITFFEPSVLRVVKTSGLAILLPLLTPSRRSSPHQALALRIVAHMSFCEGFRELLVGEAVAVVRDLAQNPALTPTCDAILSRLAVPARTAHKASLLRTISKVWRRHRSNQQDAEIGGEDLVALVRALQEGKDVLGRLQETVTSEAAADTCIDAGIVVPLARRLRHKGDCGQALRVVRQLLDHCSERCQCYVAVDGLMKPLVAIATQHERPEDRDDAIQVVLALATIGQVQAQVLDRILGPTPRGSICKGLLWHEA</sequence>
<keyword evidence="2" id="KW-0418">Kinase</keyword>
<dbReference type="CDD" id="cd21037">
    <property type="entry name" value="MLKL_NTD"/>
    <property type="match status" value="1"/>
</dbReference>